<dbReference type="InterPro" id="IPR050313">
    <property type="entry name" value="Carb_Metab_HTH_regulators"/>
</dbReference>
<evidence type="ECO:0000256" key="4">
    <source>
        <dbReference type="ARBA" id="ARBA00023163"/>
    </source>
</evidence>
<dbReference type="InterPro" id="IPR037171">
    <property type="entry name" value="NagB/RpiA_transferase-like"/>
</dbReference>
<dbReference type="PRINTS" id="PR00037">
    <property type="entry name" value="HTHLACR"/>
</dbReference>
<dbReference type="PANTHER" id="PTHR30363">
    <property type="entry name" value="HTH-TYPE TRANSCRIPTIONAL REGULATOR SRLR-RELATED"/>
    <property type="match status" value="1"/>
</dbReference>
<dbReference type="InterPro" id="IPR014036">
    <property type="entry name" value="DeoR-like_C"/>
</dbReference>
<dbReference type="GO" id="GO:0003677">
    <property type="term" value="F:DNA binding"/>
    <property type="evidence" value="ECO:0007669"/>
    <property type="project" value="UniProtKB-KW"/>
</dbReference>
<dbReference type="Proteomes" id="UP000199093">
    <property type="component" value="Unassembled WGS sequence"/>
</dbReference>
<dbReference type="InterPro" id="IPR018356">
    <property type="entry name" value="Tscrpt_reg_HTH_DeoR_CS"/>
</dbReference>
<keyword evidence="3" id="KW-0238">DNA-binding</keyword>
<dbReference type="InterPro" id="IPR036390">
    <property type="entry name" value="WH_DNA-bd_sf"/>
</dbReference>
<evidence type="ECO:0000256" key="1">
    <source>
        <dbReference type="ARBA" id="ARBA00022491"/>
    </source>
</evidence>
<feature type="domain" description="HTH deoR-type" evidence="5">
    <location>
        <begin position="6"/>
        <end position="61"/>
    </location>
</feature>
<sequence length="251" mass="26351">MSLNIPEMRLKVLRRRLLDGEPLVAARIAEEFDVSLDTVRRDLIALEASGEARRVRGGALRPAVPAEPMEARMLKTQPALPGIARKAHALCQGRKTLLLDGGTTVLALAHVLEPERGLLVVTSSPWVAVACQTKGIEVLMLGGKLSAGGGISVGLDTEAQLHDLAADMAILGACGLEAAFGMSSDDALEAGVKRAMARAAAATVVLADRSKLGQRARHRTLPAAAIDHLVTDADPAEVEDLRAAGLEVHHA</sequence>
<dbReference type="SMART" id="SM01134">
    <property type="entry name" value="DeoRC"/>
    <property type="match status" value="1"/>
</dbReference>
<dbReference type="SUPFAM" id="SSF46785">
    <property type="entry name" value="Winged helix' DNA-binding domain"/>
    <property type="match status" value="1"/>
</dbReference>
<dbReference type="PANTHER" id="PTHR30363:SF4">
    <property type="entry name" value="GLYCEROL-3-PHOSPHATE REGULON REPRESSOR"/>
    <property type="match status" value="1"/>
</dbReference>
<keyword evidence="2" id="KW-0805">Transcription regulation</keyword>
<evidence type="ECO:0000256" key="3">
    <source>
        <dbReference type="ARBA" id="ARBA00023125"/>
    </source>
</evidence>
<keyword evidence="4" id="KW-0804">Transcription</keyword>
<dbReference type="InterPro" id="IPR001034">
    <property type="entry name" value="DeoR_HTH"/>
</dbReference>
<proteinExistence type="predicted"/>
<evidence type="ECO:0000313" key="6">
    <source>
        <dbReference type="EMBL" id="SDI45815.1"/>
    </source>
</evidence>
<dbReference type="SUPFAM" id="SSF100950">
    <property type="entry name" value="NagB/RpiA/CoA transferase-like"/>
    <property type="match status" value="1"/>
</dbReference>
<organism evidence="6 7">
    <name type="scientific">Salipiger marinus</name>
    <dbReference type="NCBI Taxonomy" id="555512"/>
    <lineage>
        <taxon>Bacteria</taxon>
        <taxon>Pseudomonadati</taxon>
        <taxon>Pseudomonadota</taxon>
        <taxon>Alphaproteobacteria</taxon>
        <taxon>Rhodobacterales</taxon>
        <taxon>Roseobacteraceae</taxon>
        <taxon>Salipiger</taxon>
    </lineage>
</organism>
<dbReference type="STRING" id="555512.SAMN04487993_100524"/>
<dbReference type="Pfam" id="PF08220">
    <property type="entry name" value="HTH_DeoR"/>
    <property type="match status" value="1"/>
</dbReference>
<dbReference type="GO" id="GO:0003700">
    <property type="term" value="F:DNA-binding transcription factor activity"/>
    <property type="evidence" value="ECO:0007669"/>
    <property type="project" value="InterPro"/>
</dbReference>
<dbReference type="EMBL" id="FNEJ01000005">
    <property type="protein sequence ID" value="SDI45815.1"/>
    <property type="molecule type" value="Genomic_DNA"/>
</dbReference>
<protein>
    <submittedName>
        <fullName evidence="6">Transcriptional regulator, DeoR family</fullName>
    </submittedName>
</protein>
<dbReference type="RefSeq" id="WP_165616755.1">
    <property type="nucleotide sequence ID" value="NZ_FNEJ01000005.1"/>
</dbReference>
<dbReference type="SMART" id="SM00420">
    <property type="entry name" value="HTH_DEOR"/>
    <property type="match status" value="1"/>
</dbReference>
<gene>
    <name evidence="6" type="ORF">SAMN04487993_100524</name>
</gene>
<evidence type="ECO:0000313" key="7">
    <source>
        <dbReference type="Proteomes" id="UP000199093"/>
    </source>
</evidence>
<keyword evidence="7" id="KW-1185">Reference proteome</keyword>
<accession>A0A1G8KQT0</accession>
<dbReference type="PROSITE" id="PS00894">
    <property type="entry name" value="HTH_DEOR_1"/>
    <property type="match status" value="1"/>
</dbReference>
<reference evidence="6 7" key="1">
    <citation type="submission" date="2016-10" db="EMBL/GenBank/DDBJ databases">
        <authorList>
            <person name="de Groot N.N."/>
        </authorList>
    </citation>
    <scope>NUCLEOTIDE SEQUENCE [LARGE SCALE GENOMIC DNA]</scope>
    <source>
        <strain evidence="6 7">DSM 26424</strain>
    </source>
</reference>
<dbReference type="PROSITE" id="PS51000">
    <property type="entry name" value="HTH_DEOR_2"/>
    <property type="match status" value="1"/>
</dbReference>
<keyword evidence="1" id="KW-0678">Repressor</keyword>
<dbReference type="AlphaFoldDB" id="A0A1G8KQT0"/>
<evidence type="ECO:0000259" key="5">
    <source>
        <dbReference type="PROSITE" id="PS51000"/>
    </source>
</evidence>
<evidence type="ECO:0000256" key="2">
    <source>
        <dbReference type="ARBA" id="ARBA00023015"/>
    </source>
</evidence>
<dbReference type="Pfam" id="PF00455">
    <property type="entry name" value="DeoRC"/>
    <property type="match status" value="1"/>
</dbReference>
<name>A0A1G8KQT0_9RHOB</name>